<name>A0A317PSN5_9HYPH</name>
<dbReference type="OrthoDB" id="9790331at2"/>
<dbReference type="Gene3D" id="2.30.110.10">
    <property type="entry name" value="Electron Transport, Fmn-binding Protein, Chain A"/>
    <property type="match status" value="1"/>
</dbReference>
<feature type="domain" description="Pyridoxamine 5'-phosphate oxidase N-terminal" evidence="1">
    <location>
        <begin position="33"/>
        <end position="149"/>
    </location>
</feature>
<comment type="caution">
    <text evidence="2">The sequence shown here is derived from an EMBL/GenBank/DDBJ whole genome shotgun (WGS) entry which is preliminary data.</text>
</comment>
<protein>
    <recommendedName>
        <fullName evidence="1">Pyridoxamine 5'-phosphate oxidase N-terminal domain-containing protein</fullName>
    </recommendedName>
</protein>
<dbReference type="Proteomes" id="UP000246352">
    <property type="component" value="Unassembled WGS sequence"/>
</dbReference>
<dbReference type="AlphaFoldDB" id="A0A317PSN5"/>
<dbReference type="PANTHER" id="PTHR42815">
    <property type="entry name" value="FAD-BINDING, PUTATIVE (AFU_ORTHOLOGUE AFUA_6G07600)-RELATED"/>
    <property type="match status" value="1"/>
</dbReference>
<reference evidence="2 3" key="1">
    <citation type="submission" date="2018-05" db="EMBL/GenBank/DDBJ databases">
        <title>Genomic Encyclopedia of Type Strains, Phase IV (KMG-IV): sequencing the most valuable type-strain genomes for metagenomic binning, comparative biology and taxonomic classification.</title>
        <authorList>
            <person name="Goeker M."/>
        </authorList>
    </citation>
    <scope>NUCLEOTIDE SEQUENCE [LARGE SCALE GENOMIC DNA]</scope>
    <source>
        <strain evidence="2 3">DSM 16791</strain>
    </source>
</reference>
<accession>A0A317PSN5</accession>
<dbReference type="EMBL" id="QGTR01000001">
    <property type="protein sequence ID" value="PWW04491.1"/>
    <property type="molecule type" value="Genomic_DNA"/>
</dbReference>
<dbReference type="Pfam" id="PF01243">
    <property type="entry name" value="PNPOx_N"/>
    <property type="match status" value="1"/>
</dbReference>
<organism evidence="2 3">
    <name type="scientific">Hoeflea marina</name>
    <dbReference type="NCBI Taxonomy" id="274592"/>
    <lineage>
        <taxon>Bacteria</taxon>
        <taxon>Pseudomonadati</taxon>
        <taxon>Pseudomonadota</taxon>
        <taxon>Alphaproteobacteria</taxon>
        <taxon>Hyphomicrobiales</taxon>
        <taxon>Rhizobiaceae</taxon>
        <taxon>Hoeflea</taxon>
    </lineage>
</organism>
<gene>
    <name evidence="2" type="ORF">DFR52_1011190</name>
</gene>
<proteinExistence type="predicted"/>
<dbReference type="InterPro" id="IPR012349">
    <property type="entry name" value="Split_barrel_FMN-bd"/>
</dbReference>
<keyword evidence="3" id="KW-1185">Reference proteome</keyword>
<evidence type="ECO:0000259" key="1">
    <source>
        <dbReference type="Pfam" id="PF01243"/>
    </source>
</evidence>
<dbReference type="InterPro" id="IPR024029">
    <property type="entry name" value="Pyridox_Oxase_FMN-dep"/>
</dbReference>
<dbReference type="NCBIfam" id="TIGR04025">
    <property type="entry name" value="PPOX_FMN_DR2398"/>
    <property type="match status" value="1"/>
</dbReference>
<dbReference type="PANTHER" id="PTHR42815:SF2">
    <property type="entry name" value="FAD-BINDING, PUTATIVE (AFU_ORTHOLOGUE AFUA_6G07600)-RELATED"/>
    <property type="match status" value="1"/>
</dbReference>
<dbReference type="InterPro" id="IPR011576">
    <property type="entry name" value="Pyridox_Oxase_N"/>
</dbReference>
<dbReference type="RefSeq" id="WP_110030920.1">
    <property type="nucleotide sequence ID" value="NZ_QGTR01000001.1"/>
</dbReference>
<sequence>MSIIASIEDLEEIYGRPGEASLIKVADRIIPGYRRLIEASPFVALATSGPEGLDCSPRGDAGQAVRIRDDRTLLMADRRGNNRMDSLRNIVRDGRVAMMFLIPGSDTTLRVNGTAVISVEPELLAAMAMEGKLPRTVVVISIGEIYFQCARAVMRARLWEEDAKIAPRSLPTPGELLKQMQDAFDAESYDRDWPGRAKTSMW</sequence>
<dbReference type="SUPFAM" id="SSF50475">
    <property type="entry name" value="FMN-binding split barrel"/>
    <property type="match status" value="1"/>
</dbReference>
<evidence type="ECO:0000313" key="2">
    <source>
        <dbReference type="EMBL" id="PWW04491.1"/>
    </source>
</evidence>
<evidence type="ECO:0000313" key="3">
    <source>
        <dbReference type="Proteomes" id="UP000246352"/>
    </source>
</evidence>